<evidence type="ECO:0000256" key="1">
    <source>
        <dbReference type="SAM" id="MobiDB-lite"/>
    </source>
</evidence>
<dbReference type="Gene3D" id="3.10.180.10">
    <property type="entry name" value="2,3-Dihydroxybiphenyl 1,2-Dioxygenase, domain 1"/>
    <property type="match status" value="1"/>
</dbReference>
<evidence type="ECO:0000313" key="4">
    <source>
        <dbReference type="Proteomes" id="UP000198546"/>
    </source>
</evidence>
<accession>A0A1G7C051</accession>
<dbReference type="EMBL" id="LT629688">
    <property type="protein sequence ID" value="SDE32170.1"/>
    <property type="molecule type" value="Genomic_DNA"/>
</dbReference>
<gene>
    <name evidence="3" type="ORF">SAMN04489747_3109</name>
</gene>
<dbReference type="InterPro" id="IPR029068">
    <property type="entry name" value="Glyas_Bleomycin-R_OHBP_Dase"/>
</dbReference>
<protein>
    <recommendedName>
        <fullName evidence="2">VOC domain-containing protein</fullName>
    </recommendedName>
</protein>
<proteinExistence type="predicted"/>
<dbReference type="Pfam" id="PF18029">
    <property type="entry name" value="Glyoxalase_6"/>
    <property type="match status" value="1"/>
</dbReference>
<dbReference type="PANTHER" id="PTHR33993:SF14">
    <property type="entry name" value="GB|AAF24581.1"/>
    <property type="match status" value="1"/>
</dbReference>
<feature type="domain" description="VOC" evidence="2">
    <location>
        <begin position="12"/>
        <end position="130"/>
    </location>
</feature>
<name>A0A1G7C051_9ACTN</name>
<dbReference type="PANTHER" id="PTHR33993">
    <property type="entry name" value="GLYOXALASE-RELATED"/>
    <property type="match status" value="1"/>
</dbReference>
<feature type="compositionally biased region" description="Polar residues" evidence="1">
    <location>
        <begin position="261"/>
        <end position="274"/>
    </location>
</feature>
<keyword evidence="4" id="KW-1185">Reference proteome</keyword>
<sequence>MTTRFTRWPEGVPCWVELTTTEPDRALTFYSAVLGWTRTPLPGRSHEHVVVRRHGAAVAGLRRAAAGDRTGWAVYIAADDVDARTADAVALGAEVVVPPEDHPAHGGTRALGRRAVVSDPAGGWTGLWQGLALNGCQLVNEPGGLCFEELASPDPAAAGHFLRGLFGYVLTSEPTFVGGAGPRRLVDVRGRLDVGAGYTTFRLPDESIPLGASGTRRPAERRARTGRRGSGSRAPTRPVSGLLPTAEVSSCRPTPPAGSRSPVSRTRTGPASGS</sequence>
<dbReference type="InterPro" id="IPR052164">
    <property type="entry name" value="Anthracycline_SecMetBiosynth"/>
</dbReference>
<organism evidence="3 4">
    <name type="scientific">Auraticoccus monumenti</name>
    <dbReference type="NCBI Taxonomy" id="675864"/>
    <lineage>
        <taxon>Bacteria</taxon>
        <taxon>Bacillati</taxon>
        <taxon>Actinomycetota</taxon>
        <taxon>Actinomycetes</taxon>
        <taxon>Propionibacteriales</taxon>
        <taxon>Propionibacteriaceae</taxon>
        <taxon>Auraticoccus</taxon>
    </lineage>
</organism>
<dbReference type="AlphaFoldDB" id="A0A1G7C051"/>
<dbReference type="CDD" id="cd07247">
    <property type="entry name" value="SgaA_N_like"/>
    <property type="match status" value="1"/>
</dbReference>
<evidence type="ECO:0000313" key="3">
    <source>
        <dbReference type="EMBL" id="SDE32170.1"/>
    </source>
</evidence>
<dbReference type="InterPro" id="IPR037523">
    <property type="entry name" value="VOC_core"/>
</dbReference>
<dbReference type="RefSeq" id="WP_172804060.1">
    <property type="nucleotide sequence ID" value="NZ_LT629688.1"/>
</dbReference>
<dbReference type="InterPro" id="IPR041581">
    <property type="entry name" value="Glyoxalase_6"/>
</dbReference>
<evidence type="ECO:0000259" key="2">
    <source>
        <dbReference type="PROSITE" id="PS51819"/>
    </source>
</evidence>
<dbReference type="PROSITE" id="PS51819">
    <property type="entry name" value="VOC"/>
    <property type="match status" value="1"/>
</dbReference>
<dbReference type="SUPFAM" id="SSF54593">
    <property type="entry name" value="Glyoxalase/Bleomycin resistance protein/Dihydroxybiphenyl dioxygenase"/>
    <property type="match status" value="1"/>
</dbReference>
<dbReference type="Proteomes" id="UP000198546">
    <property type="component" value="Chromosome i"/>
</dbReference>
<feature type="region of interest" description="Disordered" evidence="1">
    <location>
        <begin position="205"/>
        <end position="274"/>
    </location>
</feature>
<reference evidence="3 4" key="1">
    <citation type="submission" date="2016-10" db="EMBL/GenBank/DDBJ databases">
        <authorList>
            <person name="de Groot N.N."/>
        </authorList>
    </citation>
    <scope>NUCLEOTIDE SEQUENCE [LARGE SCALE GENOMIC DNA]</scope>
    <source>
        <strain evidence="3 4">MON 2.2</strain>
    </source>
</reference>